<evidence type="ECO:0000256" key="2">
    <source>
        <dbReference type="ARBA" id="ARBA00022448"/>
    </source>
</evidence>
<evidence type="ECO:0000256" key="8">
    <source>
        <dbReference type="PROSITE-ProRule" id="PRU00433"/>
    </source>
</evidence>
<feature type="chain" id="PRO_5046958380" evidence="9">
    <location>
        <begin position="26"/>
        <end position="110"/>
    </location>
</feature>
<dbReference type="Gene3D" id="1.10.760.10">
    <property type="entry name" value="Cytochrome c-like domain"/>
    <property type="match status" value="1"/>
</dbReference>
<keyword evidence="7 8" id="KW-0408">Iron</keyword>
<dbReference type="EMBL" id="CP030941">
    <property type="protein sequence ID" value="UUP18121.1"/>
    <property type="molecule type" value="Genomic_DNA"/>
</dbReference>
<keyword evidence="2" id="KW-0813">Transport</keyword>
<keyword evidence="6" id="KW-0249">Electron transport</keyword>
<dbReference type="SUPFAM" id="SSF46626">
    <property type="entry name" value="Cytochrome c"/>
    <property type="match status" value="1"/>
</dbReference>
<dbReference type="PROSITE" id="PS51007">
    <property type="entry name" value="CYTC"/>
    <property type="match status" value="1"/>
</dbReference>
<comment type="cofactor">
    <cofactor evidence="1">
        <name>heme c</name>
        <dbReference type="ChEBI" id="CHEBI:61717"/>
    </cofactor>
</comment>
<feature type="domain" description="Cytochrome c" evidence="10">
    <location>
        <begin position="29"/>
        <end position="108"/>
    </location>
</feature>
<dbReference type="PRINTS" id="PR00605">
    <property type="entry name" value="CYTCHROMECIC"/>
</dbReference>
<feature type="signal peptide" evidence="9">
    <location>
        <begin position="1"/>
        <end position="25"/>
    </location>
</feature>
<evidence type="ECO:0000256" key="4">
    <source>
        <dbReference type="ARBA" id="ARBA00022660"/>
    </source>
</evidence>
<evidence type="ECO:0000313" key="12">
    <source>
        <dbReference type="Proteomes" id="UP001342418"/>
    </source>
</evidence>
<reference evidence="11 12" key="1">
    <citation type="submission" date="2018-07" db="EMBL/GenBank/DDBJ databases">
        <title>Genome sequence of Nitratireductor thuwali#1536.</title>
        <authorList>
            <person name="Michoud G."/>
            <person name="Merlino G."/>
            <person name="Sefrji F.O."/>
            <person name="Daffonchio D."/>
        </authorList>
    </citation>
    <scope>NUCLEOTIDE SEQUENCE [LARGE SCALE GENOMIC DNA]</scope>
    <source>
        <strain evidence="12">Nit1536</strain>
    </source>
</reference>
<dbReference type="RefSeq" id="WP_338530384.1">
    <property type="nucleotide sequence ID" value="NZ_CP030941.1"/>
</dbReference>
<evidence type="ECO:0000256" key="1">
    <source>
        <dbReference type="ARBA" id="ARBA00001926"/>
    </source>
</evidence>
<organism evidence="11 12">
    <name type="scientific">Nitratireductor thuwali</name>
    <dbReference type="NCBI Taxonomy" id="2267699"/>
    <lineage>
        <taxon>Bacteria</taxon>
        <taxon>Pseudomonadati</taxon>
        <taxon>Pseudomonadota</taxon>
        <taxon>Alphaproteobacteria</taxon>
        <taxon>Hyphomicrobiales</taxon>
        <taxon>Phyllobacteriaceae</taxon>
        <taxon>Nitratireductor</taxon>
    </lineage>
</organism>
<sequence>MTKTYRHGRVALRALAILWSAGAWAGDGLGDEAGKRVFTSAEPACQVCHTLADADATGRVGPNLDNLQPSEDQVRNVVRGGADGMPPYGDRLSDEEIDAVAEYVAEVAGE</sequence>
<dbReference type="Pfam" id="PF13442">
    <property type="entry name" value="Cytochrome_CBB3"/>
    <property type="match status" value="1"/>
</dbReference>
<dbReference type="Proteomes" id="UP001342418">
    <property type="component" value="Chromosome"/>
</dbReference>
<evidence type="ECO:0000256" key="7">
    <source>
        <dbReference type="ARBA" id="ARBA00023004"/>
    </source>
</evidence>
<protein>
    <submittedName>
        <fullName evidence="11">Cytochrome c6</fullName>
    </submittedName>
</protein>
<evidence type="ECO:0000256" key="6">
    <source>
        <dbReference type="ARBA" id="ARBA00022982"/>
    </source>
</evidence>
<dbReference type="InterPro" id="IPR036909">
    <property type="entry name" value="Cyt_c-like_dom_sf"/>
</dbReference>
<keyword evidence="9" id="KW-0732">Signal</keyword>
<accession>A0ABY5MLL5</accession>
<evidence type="ECO:0000259" key="10">
    <source>
        <dbReference type="PROSITE" id="PS51007"/>
    </source>
</evidence>
<dbReference type="InterPro" id="IPR008168">
    <property type="entry name" value="Cyt_C_IC"/>
</dbReference>
<keyword evidence="12" id="KW-1185">Reference proteome</keyword>
<evidence type="ECO:0000256" key="9">
    <source>
        <dbReference type="SAM" id="SignalP"/>
    </source>
</evidence>
<evidence type="ECO:0000313" key="11">
    <source>
        <dbReference type="EMBL" id="UUP18121.1"/>
    </source>
</evidence>
<name>A0ABY5MLL5_9HYPH</name>
<keyword evidence="3 8" id="KW-0349">Heme</keyword>
<keyword evidence="4" id="KW-0679">Respiratory chain</keyword>
<proteinExistence type="predicted"/>
<evidence type="ECO:0000256" key="3">
    <source>
        <dbReference type="ARBA" id="ARBA00022617"/>
    </source>
</evidence>
<evidence type="ECO:0000256" key="5">
    <source>
        <dbReference type="ARBA" id="ARBA00022723"/>
    </source>
</evidence>
<keyword evidence="5 8" id="KW-0479">Metal-binding</keyword>
<dbReference type="InterPro" id="IPR009056">
    <property type="entry name" value="Cyt_c-like_dom"/>
</dbReference>
<gene>
    <name evidence="11" type="primary">petJ_2</name>
    <name evidence="11" type="ORF">NTH_02601</name>
</gene>